<proteinExistence type="predicted"/>
<protein>
    <submittedName>
        <fullName evidence="2">Uncharacterized protein</fullName>
    </submittedName>
</protein>
<comment type="caution">
    <text evidence="2">The sequence shown here is derived from an EMBL/GenBank/DDBJ whole genome shotgun (WGS) entry which is preliminary data.</text>
</comment>
<accession>A0A520RX56</accession>
<evidence type="ECO:0000313" key="2">
    <source>
        <dbReference type="EMBL" id="RZO74785.1"/>
    </source>
</evidence>
<evidence type="ECO:0000256" key="1">
    <source>
        <dbReference type="SAM" id="SignalP"/>
    </source>
</evidence>
<keyword evidence="1" id="KW-0732">Signal</keyword>
<feature type="signal peptide" evidence="1">
    <location>
        <begin position="1"/>
        <end position="20"/>
    </location>
</feature>
<feature type="chain" id="PRO_5021872655" evidence="1">
    <location>
        <begin position="21"/>
        <end position="117"/>
    </location>
</feature>
<name>A0A520RX56_9GAMM</name>
<reference evidence="2 3" key="1">
    <citation type="submission" date="2019-02" db="EMBL/GenBank/DDBJ databases">
        <title>Prokaryotic population dynamics and viral predation in marine succession experiment using metagenomics: the confinement effect.</title>
        <authorList>
            <person name="Haro-Moreno J.M."/>
            <person name="Rodriguez-Valera F."/>
            <person name="Lopez-Perez M."/>
        </authorList>
    </citation>
    <scope>NUCLEOTIDE SEQUENCE [LARGE SCALE GENOMIC DNA]</scope>
    <source>
        <strain evidence="2">MED-G158</strain>
    </source>
</reference>
<dbReference type="Proteomes" id="UP000320404">
    <property type="component" value="Unassembled WGS sequence"/>
</dbReference>
<gene>
    <name evidence="2" type="ORF">EVA69_05325</name>
</gene>
<sequence length="117" mass="12579">MRKQLLITIALFTTAATSLAESPVDGQWDFHMSSQMGTVDAVVTMLTQDGTLTGEFDLGNGRKWAIEEGTIEGNQIKFNINRDGAAMTYVMAATVEGNQVSGTASAWGSTVPWSMSR</sequence>
<dbReference type="EMBL" id="SHAH01000083">
    <property type="protein sequence ID" value="RZO74785.1"/>
    <property type="molecule type" value="Genomic_DNA"/>
</dbReference>
<evidence type="ECO:0000313" key="3">
    <source>
        <dbReference type="Proteomes" id="UP000320404"/>
    </source>
</evidence>
<dbReference type="AlphaFoldDB" id="A0A520RX56"/>
<organism evidence="2 3">
    <name type="scientific">OM182 bacterium</name>
    <dbReference type="NCBI Taxonomy" id="2510334"/>
    <lineage>
        <taxon>Bacteria</taxon>
        <taxon>Pseudomonadati</taxon>
        <taxon>Pseudomonadota</taxon>
        <taxon>Gammaproteobacteria</taxon>
        <taxon>OMG group</taxon>
        <taxon>OM182 clade</taxon>
    </lineage>
</organism>